<dbReference type="NCBIfam" id="NF038050">
    <property type="entry name" value="NrtS"/>
    <property type="match status" value="1"/>
</dbReference>
<feature type="transmembrane region" description="Helical" evidence="1">
    <location>
        <begin position="20"/>
        <end position="41"/>
    </location>
</feature>
<evidence type="ECO:0000256" key="1">
    <source>
        <dbReference type="SAM" id="Phobius"/>
    </source>
</evidence>
<accession>A0ABV0KJI0</accession>
<keyword evidence="1" id="KW-1133">Transmembrane helix</keyword>
<dbReference type="EMBL" id="JAMPLM010000010">
    <property type="protein sequence ID" value="MEP1059426.1"/>
    <property type="molecule type" value="Genomic_DNA"/>
</dbReference>
<reference evidence="2 3" key="1">
    <citation type="submission" date="2022-04" db="EMBL/GenBank/DDBJ databases">
        <title>Positive selection, recombination, and allopatry shape intraspecific diversity of widespread and dominant cyanobacteria.</title>
        <authorList>
            <person name="Wei J."/>
            <person name="Shu W."/>
            <person name="Hu C."/>
        </authorList>
    </citation>
    <scope>NUCLEOTIDE SEQUENCE [LARGE SCALE GENOMIC DNA]</scope>
    <source>
        <strain evidence="2 3">AS-A4</strain>
    </source>
</reference>
<keyword evidence="3" id="KW-1185">Reference proteome</keyword>
<gene>
    <name evidence="2" type="primary">nrtS</name>
    <name evidence="2" type="ORF">NDI38_13340</name>
</gene>
<dbReference type="InterPro" id="IPR047700">
    <property type="entry name" value="NrtS-like"/>
</dbReference>
<organism evidence="2 3">
    <name type="scientific">Stenomitos frigidus AS-A4</name>
    <dbReference type="NCBI Taxonomy" id="2933935"/>
    <lineage>
        <taxon>Bacteria</taxon>
        <taxon>Bacillati</taxon>
        <taxon>Cyanobacteriota</taxon>
        <taxon>Cyanophyceae</taxon>
        <taxon>Leptolyngbyales</taxon>
        <taxon>Leptolyngbyaceae</taxon>
        <taxon>Stenomitos</taxon>
    </lineage>
</organism>
<protein>
    <submittedName>
        <fullName evidence="2">Nitrate/nitrite transporter NrtS</fullName>
    </submittedName>
</protein>
<comment type="caution">
    <text evidence="2">The sequence shown here is derived from an EMBL/GenBank/DDBJ whole genome shotgun (WGS) entry which is preliminary data.</text>
</comment>
<name>A0ABV0KJI0_9CYAN</name>
<evidence type="ECO:0000313" key="2">
    <source>
        <dbReference type="EMBL" id="MEP1059426.1"/>
    </source>
</evidence>
<evidence type="ECO:0000313" key="3">
    <source>
        <dbReference type="Proteomes" id="UP001476950"/>
    </source>
</evidence>
<keyword evidence="1" id="KW-0812">Transmembrane</keyword>
<sequence length="92" mass="10314">MQLVRGYIASLFDAEFVATGFKTAVFVGSLLFVINHGGALVRGEMNQERWLSVLATYAMPYLVNVYGQYSYRYKLKEQSPLSGNVKSARSTH</sequence>
<keyword evidence="1" id="KW-0472">Membrane</keyword>
<dbReference type="RefSeq" id="WP_190448787.1">
    <property type="nucleotide sequence ID" value="NZ_JAMPLM010000010.1"/>
</dbReference>
<dbReference type="Proteomes" id="UP001476950">
    <property type="component" value="Unassembled WGS sequence"/>
</dbReference>
<proteinExistence type="predicted"/>